<name>A0A3G5A6W9_9VIRU</name>
<proteinExistence type="predicted"/>
<dbReference type="EMBL" id="MK072286">
    <property type="protein sequence ID" value="AYV81593.1"/>
    <property type="molecule type" value="Genomic_DNA"/>
</dbReference>
<keyword evidence="2 7" id="KW-0240">DNA-directed RNA polymerase</keyword>
<evidence type="ECO:0000256" key="3">
    <source>
        <dbReference type="ARBA" id="ARBA00022679"/>
    </source>
</evidence>
<keyword evidence="4" id="KW-0548">Nucleotidyltransferase</keyword>
<gene>
    <name evidence="7" type="ORF">Harvfovirus44_1</name>
</gene>
<evidence type="ECO:0000313" key="7">
    <source>
        <dbReference type="EMBL" id="AYV81593.1"/>
    </source>
</evidence>
<evidence type="ECO:0000256" key="5">
    <source>
        <dbReference type="ARBA" id="ARBA00023163"/>
    </source>
</evidence>
<dbReference type="EC" id="2.7.7.6" evidence="1"/>
<dbReference type="GO" id="GO:0006351">
    <property type="term" value="P:DNA-templated transcription"/>
    <property type="evidence" value="ECO:0007669"/>
    <property type="project" value="InterPro"/>
</dbReference>
<dbReference type="PANTHER" id="PTHR20856">
    <property type="entry name" value="DNA-DIRECTED RNA POLYMERASE I SUBUNIT 2"/>
    <property type="match status" value="1"/>
</dbReference>
<evidence type="ECO:0000256" key="2">
    <source>
        <dbReference type="ARBA" id="ARBA00022478"/>
    </source>
</evidence>
<organism evidence="7">
    <name type="scientific">Harvfovirus sp</name>
    <dbReference type="NCBI Taxonomy" id="2487768"/>
    <lineage>
        <taxon>Viruses</taxon>
        <taxon>Varidnaviria</taxon>
        <taxon>Bamfordvirae</taxon>
        <taxon>Nucleocytoviricota</taxon>
        <taxon>Megaviricetes</taxon>
        <taxon>Imitervirales</taxon>
        <taxon>Mimiviridae</taxon>
        <taxon>Klosneuvirinae</taxon>
    </lineage>
</organism>
<dbReference type="InterPro" id="IPR015712">
    <property type="entry name" value="DNA-dir_RNA_pol_su2"/>
</dbReference>
<dbReference type="GO" id="GO:0000428">
    <property type="term" value="C:DNA-directed RNA polymerase complex"/>
    <property type="evidence" value="ECO:0007669"/>
    <property type="project" value="UniProtKB-KW"/>
</dbReference>
<evidence type="ECO:0000256" key="1">
    <source>
        <dbReference type="ARBA" id="ARBA00012418"/>
    </source>
</evidence>
<dbReference type="GO" id="GO:0032549">
    <property type="term" value="F:ribonucleoside binding"/>
    <property type="evidence" value="ECO:0007669"/>
    <property type="project" value="InterPro"/>
</dbReference>
<keyword evidence="5" id="KW-0804">Transcription</keyword>
<keyword evidence="3" id="KW-0808">Transferase</keyword>
<sequence length="77" mass="8791">MPIMVRSGYCSLSLHKGKDKSECEYDPGGYFIVNGSEKVVISQDKMCENKPLVLRGRTVVVRYLPFRLILNHTSRMV</sequence>
<feature type="domain" description="RNA polymerase beta subunit protrusion" evidence="6">
    <location>
        <begin position="1"/>
        <end position="45"/>
    </location>
</feature>
<dbReference type="GO" id="GO:0003677">
    <property type="term" value="F:DNA binding"/>
    <property type="evidence" value="ECO:0007669"/>
    <property type="project" value="InterPro"/>
</dbReference>
<dbReference type="Gene3D" id="3.90.1100.10">
    <property type="match status" value="1"/>
</dbReference>
<accession>A0A3G5A6W9</accession>
<evidence type="ECO:0000256" key="4">
    <source>
        <dbReference type="ARBA" id="ARBA00022695"/>
    </source>
</evidence>
<protein>
    <recommendedName>
        <fullName evidence="1">DNA-directed RNA polymerase</fullName>
        <ecNumber evidence="1">2.7.7.6</ecNumber>
    </recommendedName>
</protein>
<reference evidence="7" key="1">
    <citation type="submission" date="2018-10" db="EMBL/GenBank/DDBJ databases">
        <title>Hidden diversity of soil giant viruses.</title>
        <authorList>
            <person name="Schulz F."/>
            <person name="Alteio L."/>
            <person name="Goudeau D."/>
            <person name="Ryan E.M."/>
            <person name="Malmstrom R.R."/>
            <person name="Blanchard J."/>
            <person name="Woyke T."/>
        </authorList>
    </citation>
    <scope>NUCLEOTIDE SEQUENCE</scope>
    <source>
        <strain evidence="7">HAV1</strain>
    </source>
</reference>
<dbReference type="InterPro" id="IPR007644">
    <property type="entry name" value="RNA_pol_bsu_protrusion"/>
</dbReference>
<dbReference type="Pfam" id="PF04563">
    <property type="entry name" value="RNA_pol_Rpb2_1"/>
    <property type="match status" value="1"/>
</dbReference>
<dbReference type="SUPFAM" id="SSF64484">
    <property type="entry name" value="beta and beta-prime subunits of DNA dependent RNA-polymerase"/>
    <property type="match status" value="1"/>
</dbReference>
<evidence type="ECO:0000259" key="6">
    <source>
        <dbReference type="Pfam" id="PF04563"/>
    </source>
</evidence>
<dbReference type="GO" id="GO:0003899">
    <property type="term" value="F:DNA-directed RNA polymerase activity"/>
    <property type="evidence" value="ECO:0007669"/>
    <property type="project" value="UniProtKB-EC"/>
</dbReference>